<reference evidence="1 2" key="1">
    <citation type="submission" date="2019-04" db="EMBL/GenBank/DDBJ databases">
        <title>An improved genome assembly and genetic linkage map for asparagus bean, Vigna unguiculata ssp. sesquipedialis.</title>
        <authorList>
            <person name="Xia Q."/>
            <person name="Zhang R."/>
            <person name="Dong Y."/>
        </authorList>
    </citation>
    <scope>NUCLEOTIDE SEQUENCE [LARGE SCALE GENOMIC DNA]</scope>
    <source>
        <tissue evidence="1">Leaf</tissue>
    </source>
</reference>
<dbReference type="AlphaFoldDB" id="A0A4D6M5Z5"/>
<evidence type="ECO:0000313" key="1">
    <source>
        <dbReference type="EMBL" id="QCD96100.1"/>
    </source>
</evidence>
<proteinExistence type="predicted"/>
<evidence type="ECO:0000313" key="2">
    <source>
        <dbReference type="Proteomes" id="UP000501690"/>
    </source>
</evidence>
<gene>
    <name evidence="1" type="ORF">DEO72_LG6g802</name>
</gene>
<protein>
    <submittedName>
        <fullName evidence="1">Uncharacterized protein</fullName>
    </submittedName>
</protein>
<keyword evidence="2" id="KW-1185">Reference proteome</keyword>
<name>A0A4D6M5Z5_VIGUN</name>
<organism evidence="1 2">
    <name type="scientific">Vigna unguiculata</name>
    <name type="common">Cowpea</name>
    <dbReference type="NCBI Taxonomy" id="3917"/>
    <lineage>
        <taxon>Eukaryota</taxon>
        <taxon>Viridiplantae</taxon>
        <taxon>Streptophyta</taxon>
        <taxon>Embryophyta</taxon>
        <taxon>Tracheophyta</taxon>
        <taxon>Spermatophyta</taxon>
        <taxon>Magnoliopsida</taxon>
        <taxon>eudicotyledons</taxon>
        <taxon>Gunneridae</taxon>
        <taxon>Pentapetalae</taxon>
        <taxon>rosids</taxon>
        <taxon>fabids</taxon>
        <taxon>Fabales</taxon>
        <taxon>Fabaceae</taxon>
        <taxon>Papilionoideae</taxon>
        <taxon>50 kb inversion clade</taxon>
        <taxon>NPAAA clade</taxon>
        <taxon>indigoferoid/millettioid clade</taxon>
        <taxon>Phaseoleae</taxon>
        <taxon>Vigna</taxon>
    </lineage>
</organism>
<dbReference type="Proteomes" id="UP000501690">
    <property type="component" value="Linkage Group LG6"/>
</dbReference>
<accession>A0A4D6M5Z5</accession>
<dbReference type="EMBL" id="CP039350">
    <property type="protein sequence ID" value="QCD96100.1"/>
    <property type="molecule type" value="Genomic_DNA"/>
</dbReference>
<sequence length="119" mass="13947">MWKGRDNLAEWGRRQSYNMCDLKPCKSRPSDAISPKRELQSLVFGPGSRYLPKRPWMGLSDLVSRSSERHSPKRGREETWIVLSAKPRPSEEFAQARLNWVFGREMISPKRDNVMRPLF</sequence>